<keyword evidence="2" id="KW-1185">Reference proteome</keyword>
<proteinExistence type="predicted"/>
<protein>
    <submittedName>
        <fullName evidence="1">Uncharacterized protein</fullName>
    </submittedName>
</protein>
<comment type="caution">
    <text evidence="1">The sequence shown here is derived from an EMBL/GenBank/DDBJ whole genome shotgun (WGS) entry which is preliminary data.</text>
</comment>
<dbReference type="AlphaFoldDB" id="A0A5N5MVZ3"/>
<reference evidence="1 2" key="1">
    <citation type="submission" date="2019-06" db="EMBL/GenBank/DDBJ databases">
        <title>A chromosome-scale genome assembly of the striped catfish, Pangasianodon hypophthalmus.</title>
        <authorList>
            <person name="Wen M."/>
            <person name="Zahm M."/>
            <person name="Roques C."/>
            <person name="Cabau C."/>
            <person name="Klopp C."/>
            <person name="Donnadieu C."/>
            <person name="Jouanno E."/>
            <person name="Avarre J.-C."/>
            <person name="Campet M."/>
            <person name="Ha T.T.T."/>
            <person name="Dugue R."/>
            <person name="Lampietro C."/>
            <person name="Louis A."/>
            <person name="Herpin A."/>
            <person name="Echchiki A."/>
            <person name="Berthelot C."/>
            <person name="Parey E."/>
            <person name="Roest-Crollius H."/>
            <person name="Braasch I."/>
            <person name="Postlethwait J."/>
            <person name="Bobe J."/>
            <person name="Montfort J."/>
            <person name="Bouchez O."/>
            <person name="Begum T."/>
            <person name="Schartl M."/>
            <person name="Guiguen Y."/>
        </authorList>
    </citation>
    <scope>NUCLEOTIDE SEQUENCE [LARGE SCALE GENOMIC DNA]</scope>
    <source>
        <strain evidence="1 2">Indonesia</strain>
        <tissue evidence="1">Blood</tissue>
    </source>
</reference>
<sequence length="189" mass="21732">MCPTLGHLTLCILSTTERNMHGIIKSLLLRDAPRYFTSRKNTDHCVEIYHREAPPDHSICVRDQTTMHWNNTMCLLLPSTEAFGAMCAPRSRGREKRKMMCKRLQFVCQWRQRGCQSPRSPQMLKIGALNEGLCFEEAILMERLAACFLKWLCWHEELLMTTSSRLERISCSKVPGPLSYTSATLVPNI</sequence>
<evidence type="ECO:0000313" key="1">
    <source>
        <dbReference type="EMBL" id="KAB5558968.1"/>
    </source>
</evidence>
<dbReference type="EMBL" id="VFJC01000012">
    <property type="protein sequence ID" value="KAB5558968.1"/>
    <property type="molecule type" value="Genomic_DNA"/>
</dbReference>
<dbReference type="Proteomes" id="UP000327468">
    <property type="component" value="Chromosome 11"/>
</dbReference>
<gene>
    <name evidence="1" type="ORF">PHYPO_G00023400</name>
</gene>
<name>A0A5N5MVZ3_PANHP</name>
<accession>A0A5N5MVZ3</accession>
<evidence type="ECO:0000313" key="2">
    <source>
        <dbReference type="Proteomes" id="UP000327468"/>
    </source>
</evidence>
<organism evidence="1 2">
    <name type="scientific">Pangasianodon hypophthalmus</name>
    <name type="common">Striped catfish</name>
    <name type="synonym">Helicophagus hypophthalmus</name>
    <dbReference type="NCBI Taxonomy" id="310915"/>
    <lineage>
        <taxon>Eukaryota</taxon>
        <taxon>Metazoa</taxon>
        <taxon>Chordata</taxon>
        <taxon>Craniata</taxon>
        <taxon>Vertebrata</taxon>
        <taxon>Euteleostomi</taxon>
        <taxon>Actinopterygii</taxon>
        <taxon>Neopterygii</taxon>
        <taxon>Teleostei</taxon>
        <taxon>Ostariophysi</taxon>
        <taxon>Siluriformes</taxon>
        <taxon>Pangasiidae</taxon>
        <taxon>Pangasianodon</taxon>
    </lineage>
</organism>